<feature type="transmembrane region" description="Helical" evidence="1">
    <location>
        <begin position="20"/>
        <end position="39"/>
    </location>
</feature>
<dbReference type="RefSeq" id="WP_150873104.1">
    <property type="nucleotide sequence ID" value="NZ_VWSE01000010.1"/>
</dbReference>
<keyword evidence="1" id="KW-1133">Transmembrane helix</keyword>
<keyword evidence="1" id="KW-0812">Transmembrane</keyword>
<evidence type="ECO:0000256" key="1">
    <source>
        <dbReference type="SAM" id="Phobius"/>
    </source>
</evidence>
<feature type="transmembrane region" description="Helical" evidence="1">
    <location>
        <begin position="45"/>
        <end position="70"/>
    </location>
</feature>
<proteinExistence type="predicted"/>
<dbReference type="Proteomes" id="UP000326789">
    <property type="component" value="Unassembled WGS sequence"/>
</dbReference>
<feature type="transmembrane region" description="Helical" evidence="1">
    <location>
        <begin position="117"/>
        <end position="140"/>
    </location>
</feature>
<comment type="caution">
    <text evidence="2">The sequence shown here is derived from an EMBL/GenBank/DDBJ whole genome shotgun (WGS) entry which is preliminary data.</text>
</comment>
<evidence type="ECO:0008006" key="4">
    <source>
        <dbReference type="Google" id="ProtNLM"/>
    </source>
</evidence>
<dbReference type="AlphaFoldDB" id="A0A5N3QTA7"/>
<feature type="transmembrane region" description="Helical" evidence="1">
    <location>
        <begin position="91"/>
        <end position="111"/>
    </location>
</feature>
<protein>
    <recommendedName>
        <fullName evidence="4">Glycerophosphoryl diester phosphodiesterase membrane domain-containing protein</fullName>
    </recommendedName>
</protein>
<name>A0A5N3QTA7_9VIBR</name>
<sequence length="218" mass="23986">MVIKTVVGSLYYAYKYKKQIAQATVIPILLSMILEWLLANITSGFLAVILLLPHFVLPAIVAINVHRVVISGENSVPKWGRFKIGKIELRFIGYSMLMITAFLPVALLSALDVSPVVTLSLILLVILPLICRLSIIFPAIAVGKDVSLQYAWEVSKSNTLYICGVMLLMFLLSMLVIMPIAFLSSSQLLLGVIGQIVGIFIIVSLSLTYSHIVKVKQN</sequence>
<evidence type="ECO:0000313" key="3">
    <source>
        <dbReference type="Proteomes" id="UP000326789"/>
    </source>
</evidence>
<keyword evidence="1" id="KW-0472">Membrane</keyword>
<feature type="transmembrane region" description="Helical" evidence="1">
    <location>
        <begin position="160"/>
        <end position="182"/>
    </location>
</feature>
<evidence type="ECO:0000313" key="2">
    <source>
        <dbReference type="EMBL" id="KAB0285398.1"/>
    </source>
</evidence>
<feature type="transmembrane region" description="Helical" evidence="1">
    <location>
        <begin position="188"/>
        <end position="209"/>
    </location>
</feature>
<gene>
    <name evidence="2" type="ORF">F2P58_23055</name>
</gene>
<accession>A0A5N3QTA7</accession>
<dbReference type="EMBL" id="VWSE01000010">
    <property type="protein sequence ID" value="KAB0285398.1"/>
    <property type="molecule type" value="Genomic_DNA"/>
</dbReference>
<reference evidence="2 3" key="1">
    <citation type="submission" date="2019-09" db="EMBL/GenBank/DDBJ databases">
        <title>Whole genome sequence of Vibrio fortis.</title>
        <authorList>
            <person name="Das S.K."/>
        </authorList>
    </citation>
    <scope>NUCLEOTIDE SEQUENCE [LARGE SCALE GENOMIC DNA]</scope>
    <source>
        <strain evidence="2 3">AN60</strain>
    </source>
</reference>
<organism evidence="2 3">
    <name type="scientific">Vibrio fortis</name>
    <dbReference type="NCBI Taxonomy" id="212667"/>
    <lineage>
        <taxon>Bacteria</taxon>
        <taxon>Pseudomonadati</taxon>
        <taxon>Pseudomonadota</taxon>
        <taxon>Gammaproteobacteria</taxon>
        <taxon>Vibrionales</taxon>
        <taxon>Vibrionaceae</taxon>
        <taxon>Vibrio</taxon>
    </lineage>
</organism>